<proteinExistence type="inferred from homology"/>
<accession>A0ABX2DS53</accession>
<dbReference type="GO" id="GO:0005524">
    <property type="term" value="F:ATP binding"/>
    <property type="evidence" value="ECO:0007669"/>
    <property type="project" value="UniProtKB-KW"/>
</dbReference>
<evidence type="ECO:0000256" key="3">
    <source>
        <dbReference type="ARBA" id="ARBA00022741"/>
    </source>
</evidence>
<protein>
    <submittedName>
        <fullName evidence="6">ABC transporter ATP-binding protein</fullName>
    </submittedName>
</protein>
<keyword evidence="4 6" id="KW-0067">ATP-binding</keyword>
<dbReference type="Gene3D" id="3.40.50.300">
    <property type="entry name" value="P-loop containing nucleotide triphosphate hydrolases"/>
    <property type="match status" value="1"/>
</dbReference>
<evidence type="ECO:0000256" key="2">
    <source>
        <dbReference type="ARBA" id="ARBA00022448"/>
    </source>
</evidence>
<dbReference type="InterPro" id="IPR027417">
    <property type="entry name" value="P-loop_NTPase"/>
</dbReference>
<organism evidence="6 7">
    <name type="scientific">Paenibacillus tritici</name>
    <dbReference type="NCBI Taxonomy" id="1873425"/>
    <lineage>
        <taxon>Bacteria</taxon>
        <taxon>Bacillati</taxon>
        <taxon>Bacillota</taxon>
        <taxon>Bacilli</taxon>
        <taxon>Bacillales</taxon>
        <taxon>Paenibacillaceae</taxon>
        <taxon>Paenibacillus</taxon>
    </lineage>
</organism>
<dbReference type="Proteomes" id="UP000711047">
    <property type="component" value="Unassembled WGS sequence"/>
</dbReference>
<gene>
    <name evidence="6" type="ORF">HQN87_18985</name>
</gene>
<evidence type="ECO:0000313" key="6">
    <source>
        <dbReference type="EMBL" id="NQX47422.1"/>
    </source>
</evidence>
<dbReference type="RefSeq" id="WP_173136609.1">
    <property type="nucleotide sequence ID" value="NZ_JABMKX010000010.1"/>
</dbReference>
<evidence type="ECO:0000259" key="5">
    <source>
        <dbReference type="PROSITE" id="PS50893"/>
    </source>
</evidence>
<dbReference type="CDD" id="cd03230">
    <property type="entry name" value="ABC_DR_subfamily_A"/>
    <property type="match status" value="1"/>
</dbReference>
<keyword evidence="2" id="KW-0813">Transport</keyword>
<evidence type="ECO:0000256" key="4">
    <source>
        <dbReference type="ARBA" id="ARBA00022840"/>
    </source>
</evidence>
<keyword evidence="7" id="KW-1185">Reference proteome</keyword>
<dbReference type="SMART" id="SM00382">
    <property type="entry name" value="AAA"/>
    <property type="match status" value="1"/>
</dbReference>
<comment type="similarity">
    <text evidence="1">Belongs to the ABC transporter superfamily.</text>
</comment>
<sequence length="309" mass="33918">MSYILETGQLCKKFGAFTAVNNITVKVPALSVYGILGANGAGKTTTLKMLCGLSRPTSGSIRIDGEELQFGKTHDSRLGFVPDVPQYYKWMKPRELMLFVGNLHHKQGPSLTSRIDELLHKVGLEGCNQKIGSLSRGMKQRLGIAQALISEPTILVLDEPTSALDPIGRSEVMDLIRSLAGELTVLLSSHNLHDVEEICDRILMMDQGRVIADDSLLSIKSQFALNTLELQTEDMYLLQSAASLLSGHSEVLEVEILEDKQSLSISVVNLRAAQIYIPSMMSSAGIPLSLFKVTEPTLEQFFLKMVTAR</sequence>
<dbReference type="Pfam" id="PF00005">
    <property type="entry name" value="ABC_tran"/>
    <property type="match status" value="1"/>
</dbReference>
<keyword evidence="3" id="KW-0547">Nucleotide-binding</keyword>
<name>A0ABX2DS53_9BACL</name>
<dbReference type="PROSITE" id="PS50893">
    <property type="entry name" value="ABC_TRANSPORTER_2"/>
    <property type="match status" value="1"/>
</dbReference>
<dbReference type="PANTHER" id="PTHR43335">
    <property type="entry name" value="ABC TRANSPORTER, ATP-BINDING PROTEIN"/>
    <property type="match status" value="1"/>
</dbReference>
<dbReference type="PANTHER" id="PTHR43335:SF4">
    <property type="entry name" value="ABC TRANSPORTER, ATP-BINDING PROTEIN"/>
    <property type="match status" value="1"/>
</dbReference>
<feature type="domain" description="ABC transporter" evidence="5">
    <location>
        <begin position="5"/>
        <end position="232"/>
    </location>
</feature>
<evidence type="ECO:0000313" key="7">
    <source>
        <dbReference type="Proteomes" id="UP000711047"/>
    </source>
</evidence>
<dbReference type="EMBL" id="JABMKX010000010">
    <property type="protein sequence ID" value="NQX47422.1"/>
    <property type="molecule type" value="Genomic_DNA"/>
</dbReference>
<evidence type="ECO:0000256" key="1">
    <source>
        <dbReference type="ARBA" id="ARBA00005417"/>
    </source>
</evidence>
<reference evidence="6 7" key="1">
    <citation type="submission" date="2020-05" db="EMBL/GenBank/DDBJ databases">
        <title>Paenibacillus glebae, sp. nov., Paenibacillus humi sp. nov., Paenibacillus pedi sp. nov., Paenibacillus terrestris sp. nov. and Paenibacillus terricola sp. nov., isolated from a forest top soil sample.</title>
        <authorList>
            <person name="Qi S."/>
            <person name="Carlier A."/>
            <person name="Cnockaert M."/>
            <person name="Vandamme P."/>
        </authorList>
    </citation>
    <scope>NUCLEOTIDE SEQUENCE [LARGE SCALE GENOMIC DNA]</scope>
    <source>
        <strain evidence="6 7">LMG 29502</strain>
    </source>
</reference>
<dbReference type="SUPFAM" id="SSF52540">
    <property type="entry name" value="P-loop containing nucleoside triphosphate hydrolases"/>
    <property type="match status" value="1"/>
</dbReference>
<dbReference type="InterPro" id="IPR003593">
    <property type="entry name" value="AAA+_ATPase"/>
</dbReference>
<dbReference type="InterPro" id="IPR003439">
    <property type="entry name" value="ABC_transporter-like_ATP-bd"/>
</dbReference>
<comment type="caution">
    <text evidence="6">The sequence shown here is derived from an EMBL/GenBank/DDBJ whole genome shotgun (WGS) entry which is preliminary data.</text>
</comment>